<comment type="caution">
    <text evidence="1">The sequence shown here is derived from an EMBL/GenBank/DDBJ whole genome shotgun (WGS) entry which is preliminary data.</text>
</comment>
<organism evidence="1 2">
    <name type="scientific">Saccharothrix lopnurensis</name>
    <dbReference type="NCBI Taxonomy" id="1670621"/>
    <lineage>
        <taxon>Bacteria</taxon>
        <taxon>Bacillati</taxon>
        <taxon>Actinomycetota</taxon>
        <taxon>Actinomycetes</taxon>
        <taxon>Pseudonocardiales</taxon>
        <taxon>Pseudonocardiaceae</taxon>
        <taxon>Saccharothrix</taxon>
    </lineage>
</organism>
<dbReference type="RefSeq" id="WP_380643274.1">
    <property type="nucleotide sequence ID" value="NZ_JBHSQO010000072.1"/>
</dbReference>
<reference evidence="2" key="1">
    <citation type="journal article" date="2019" name="Int. J. Syst. Evol. Microbiol.">
        <title>The Global Catalogue of Microorganisms (GCM) 10K type strain sequencing project: providing services to taxonomists for standard genome sequencing and annotation.</title>
        <authorList>
            <consortium name="The Broad Institute Genomics Platform"/>
            <consortium name="The Broad Institute Genome Sequencing Center for Infectious Disease"/>
            <person name="Wu L."/>
            <person name="Ma J."/>
        </authorList>
    </citation>
    <scope>NUCLEOTIDE SEQUENCE [LARGE SCALE GENOMIC DNA]</scope>
    <source>
        <strain evidence="2">CGMCC 4.7246</strain>
    </source>
</reference>
<protein>
    <submittedName>
        <fullName evidence="1">Uncharacterized protein</fullName>
    </submittedName>
</protein>
<sequence length="244" mass="24848">MGKFVLIDARVFTGGADLSGASNKIELNTEREAKPAMNFRSGGWEELLGGLASSSLSGEGQWEAGDPGRVDDAAWAGLGGLGPWTMCPTDATQGALAYLTYAMTGSYKLGGQVGEVAPWTAEAKGSWPVARGAVAHPPGTARTADGNGAALQLGEVDDGRHLYAALHVLSVAGTGTPSITVEIESAPSAGFASPTTVAAFTAATGRGGQILRTAGPITDTHYRAVWTITGTAPSFLFLVALGIQ</sequence>
<proteinExistence type="predicted"/>
<keyword evidence="2" id="KW-1185">Reference proteome</keyword>
<accession>A0ABW1PGH1</accession>
<evidence type="ECO:0000313" key="2">
    <source>
        <dbReference type="Proteomes" id="UP001596220"/>
    </source>
</evidence>
<name>A0ABW1PGH1_9PSEU</name>
<gene>
    <name evidence="1" type="ORF">ACFP3R_36200</name>
</gene>
<evidence type="ECO:0000313" key="1">
    <source>
        <dbReference type="EMBL" id="MFC6094735.1"/>
    </source>
</evidence>
<dbReference type="Proteomes" id="UP001596220">
    <property type="component" value="Unassembled WGS sequence"/>
</dbReference>
<dbReference type="EMBL" id="JBHSQO010000072">
    <property type="protein sequence ID" value="MFC6094735.1"/>
    <property type="molecule type" value="Genomic_DNA"/>
</dbReference>